<organism evidence="9 10">
    <name type="scientific">Streptomyces liliiviolaceus</name>
    <dbReference type="NCBI Taxonomy" id="2823109"/>
    <lineage>
        <taxon>Bacteria</taxon>
        <taxon>Bacillati</taxon>
        <taxon>Actinomycetota</taxon>
        <taxon>Actinomycetes</taxon>
        <taxon>Kitasatosporales</taxon>
        <taxon>Streptomycetaceae</taxon>
        <taxon>Streptomyces</taxon>
    </lineage>
</organism>
<evidence type="ECO:0000256" key="6">
    <source>
        <dbReference type="PROSITE-ProRule" id="PRU01240"/>
    </source>
</evidence>
<evidence type="ECO:0000256" key="2">
    <source>
        <dbReference type="ARBA" id="ARBA00022670"/>
    </source>
</evidence>
<dbReference type="InterPro" id="IPR036852">
    <property type="entry name" value="Peptidase_S8/S53_dom_sf"/>
</dbReference>
<keyword evidence="4 6" id="KW-0720">Serine protease</keyword>
<comment type="similarity">
    <text evidence="1 6">Belongs to the peptidase S8 family.</text>
</comment>
<dbReference type="PANTHER" id="PTHR43806:SF65">
    <property type="entry name" value="SERINE PROTEASE APRX"/>
    <property type="match status" value="1"/>
</dbReference>
<dbReference type="PRINTS" id="PR00723">
    <property type="entry name" value="SUBTILISIN"/>
</dbReference>
<dbReference type="GO" id="GO:0004252">
    <property type="term" value="F:serine-type endopeptidase activity"/>
    <property type="evidence" value="ECO:0007669"/>
    <property type="project" value="UniProtKB-UniRule"/>
</dbReference>
<comment type="caution">
    <text evidence="9">The sequence shown here is derived from an EMBL/GenBank/DDBJ whole genome shotgun (WGS) entry which is preliminary data.</text>
</comment>
<feature type="region of interest" description="Disordered" evidence="7">
    <location>
        <begin position="835"/>
        <end position="854"/>
    </location>
</feature>
<dbReference type="GO" id="GO:0006508">
    <property type="term" value="P:proteolysis"/>
    <property type="evidence" value="ECO:0007669"/>
    <property type="project" value="UniProtKB-KW"/>
</dbReference>
<feature type="region of interest" description="Disordered" evidence="7">
    <location>
        <begin position="1053"/>
        <end position="1077"/>
    </location>
</feature>
<dbReference type="InterPro" id="IPR017296">
    <property type="entry name" value="Peptidase_S8A_SAM-P45"/>
</dbReference>
<keyword evidence="2 6" id="KW-0645">Protease</keyword>
<feature type="active site" description="Charge relay system" evidence="5 6">
    <location>
        <position position="240"/>
    </location>
</feature>
<dbReference type="Pfam" id="PF00082">
    <property type="entry name" value="Peptidase_S8"/>
    <property type="match status" value="1"/>
</dbReference>
<dbReference type="RefSeq" id="WP_210892966.1">
    <property type="nucleotide sequence ID" value="NZ_JAGPYQ010000002.1"/>
</dbReference>
<dbReference type="SUPFAM" id="SSF52025">
    <property type="entry name" value="PA domain"/>
    <property type="match status" value="1"/>
</dbReference>
<dbReference type="EMBL" id="JAGPYQ010000002">
    <property type="protein sequence ID" value="MBQ0854941.1"/>
    <property type="molecule type" value="Genomic_DNA"/>
</dbReference>
<protein>
    <submittedName>
        <fullName evidence="9">S8 family serine peptidase</fullName>
    </submittedName>
</protein>
<feature type="compositionally biased region" description="Acidic residues" evidence="7">
    <location>
        <begin position="835"/>
        <end position="846"/>
    </location>
</feature>
<dbReference type="InterPro" id="IPR015500">
    <property type="entry name" value="Peptidase_S8_subtilisin-rel"/>
</dbReference>
<reference evidence="9 10" key="1">
    <citation type="submission" date="2021-04" db="EMBL/GenBank/DDBJ databases">
        <authorList>
            <person name="Tang X."/>
            <person name="Zhou X."/>
            <person name="Chen X."/>
            <person name="Cernava T."/>
            <person name="Zhang C."/>
        </authorList>
    </citation>
    <scope>NUCLEOTIDE SEQUENCE [LARGE SCALE GENOMIC DNA]</scope>
    <source>
        <strain evidence="9 10">BH-SS-21</strain>
    </source>
</reference>
<dbReference type="PROSITE" id="PS51892">
    <property type="entry name" value="SUBTILASE"/>
    <property type="match status" value="1"/>
</dbReference>
<feature type="active site" description="Charge relay system" evidence="5 6">
    <location>
        <position position="272"/>
    </location>
</feature>
<dbReference type="Proteomes" id="UP000677413">
    <property type="component" value="Unassembled WGS sequence"/>
</dbReference>
<dbReference type="InterPro" id="IPR000209">
    <property type="entry name" value="Peptidase_S8/S53_dom"/>
</dbReference>
<evidence type="ECO:0000256" key="7">
    <source>
        <dbReference type="SAM" id="MobiDB-lite"/>
    </source>
</evidence>
<evidence type="ECO:0000259" key="8">
    <source>
        <dbReference type="Pfam" id="PF00082"/>
    </source>
</evidence>
<dbReference type="InterPro" id="IPR046450">
    <property type="entry name" value="PA_dom_sf"/>
</dbReference>
<sequence>MALTATPSAVAADLDLSTLTDNVAGSGSAVTDSKTGTHGKSHTVTLLTGDQVTVTPGGAGPDTVSVQGPDGLRADARITRQREDTYVYPSSADTYVGAGLLDPELFNVTRLLADGYGETHADGLPLIVGYASAARRKSDATSLPEGATGARALSSINSTALVQDRTRAEAFWSDLTAPAAEGESATTAAKSAPKLAGGIQKVWLDGKVEAELADSTAQIGAPEVWAKGNTGAGVDVAVLDTGYDTGHPDLKDVVVSSESFVPGEGVTDRNGHGTHVASTVAGSGAASEGGVEQGVAPGARLHVGKVLSDAGNGYDSWIISGMEWAARDAKAKVVSMSLGSNGPSDGSDPMSQAVNRLSAETGALFAVAAGNAGPYDHTVAAPGAADAALTVGAVDADDAVAEFSSRGPRLRDDALKPEITAPGVGILAARSQYTSGTGSYTAKSGTSMATPHVAGVAALVAAAHPGWTGSEIKDALVSRSKATPDNSADAGGNGRVDAVAATGGTLFATGTVDAGIHTTSEPGETVEKTVRWRNDGAEPVTVDLSVAATETAPTGLFTVADKQLVVPAGGSAATTVTTHLDRAATERRYTAQLTAEASGRTLTRSLLGVSTYEEPFHLRVQVTDRSGVPSPSLVFVNWQRQGDEYSQSANAAGGALDALVRPGTYTVWVWAPVEGTHGESSRGLALLSAPTVEVRGDTDVTLDGTRLVQTRVVTPKASTDSDVRVDFSRTFGDDSPPVVDSWTVGSGYDSLWALPTAKPASGELTYTARWRMQQPLVSLSSGKQDFDDLWVQPGSADPAEGDRTLRAVHAGAGLTEDYEGLDARGRIAVVNYLPEDEEDDGDEEDLAAGKAAAAPDQVQSAEKAGVALLVIVNDLDGRLREPVRKTPLTVVGLSRTEGTALIDRIKASPDGSVAMRTVTHAKTGYLYDLVRSWHDTIPQKPTYAPTERQLARVDVDFRNDPAKEVDEFRYDIQPYLGVKIGMQRLSHSGARRTDWVTSDRGVRWMEEATTAFATQKSGLLAYPAGRSTYVQWFGPVQRPRVNVSETLPRRTGDTVEANVPGWGDGTNGHVSTYGTGTTSQRTELYRGDALVAGSDGYSVAGEVPAARAGYRLVTTTERTEGFPYSTSTRTEWGFASATPKKGESGLLPLVQLDYLIPTAADGTARRTAPVLVTASHVPGVSGAATRVDKVEVSYDDGRSWRRASLSTSSEGALARLAAPRKAEFLSVRVHASDARGNSVVQTIVRAVGVG</sequence>
<evidence type="ECO:0000256" key="3">
    <source>
        <dbReference type="ARBA" id="ARBA00022801"/>
    </source>
</evidence>
<feature type="active site" description="Charge relay system" evidence="5 6">
    <location>
        <position position="447"/>
    </location>
</feature>
<evidence type="ECO:0000313" key="9">
    <source>
        <dbReference type="EMBL" id="MBQ0854941.1"/>
    </source>
</evidence>
<dbReference type="PROSITE" id="PS00138">
    <property type="entry name" value="SUBTILASE_SER"/>
    <property type="match status" value="1"/>
</dbReference>
<evidence type="ECO:0000256" key="4">
    <source>
        <dbReference type="ARBA" id="ARBA00022825"/>
    </source>
</evidence>
<dbReference type="PIRSF" id="PIRSF037852">
    <property type="entry name" value="Subtilisin_rel_SAV5721"/>
    <property type="match status" value="1"/>
</dbReference>
<dbReference type="AlphaFoldDB" id="A0A940Y3G3"/>
<keyword evidence="10" id="KW-1185">Reference proteome</keyword>
<accession>A0A940Y3G3</accession>
<gene>
    <name evidence="9" type="ORF">J8N05_43035</name>
</gene>
<dbReference type="Gene3D" id="3.40.50.200">
    <property type="entry name" value="Peptidase S8/S53 domain"/>
    <property type="match status" value="1"/>
</dbReference>
<dbReference type="InterPro" id="IPR022398">
    <property type="entry name" value="Peptidase_S8_His-AS"/>
</dbReference>
<name>A0A940Y3G3_9ACTN</name>
<feature type="domain" description="Peptidase S8/S53" evidence="8">
    <location>
        <begin position="231"/>
        <end position="488"/>
    </location>
</feature>
<dbReference type="InterPro" id="IPR023828">
    <property type="entry name" value="Peptidase_S8_Ser-AS"/>
</dbReference>
<evidence type="ECO:0000313" key="10">
    <source>
        <dbReference type="Proteomes" id="UP000677413"/>
    </source>
</evidence>
<keyword evidence="3 6" id="KW-0378">Hydrolase</keyword>
<dbReference type="PANTHER" id="PTHR43806">
    <property type="entry name" value="PEPTIDASE S8"/>
    <property type="match status" value="1"/>
</dbReference>
<evidence type="ECO:0000256" key="5">
    <source>
        <dbReference type="PIRSR" id="PIRSR615500-1"/>
    </source>
</evidence>
<feature type="compositionally biased region" description="Polar residues" evidence="7">
    <location>
        <begin position="1068"/>
        <end position="1077"/>
    </location>
</feature>
<dbReference type="PROSITE" id="PS00137">
    <property type="entry name" value="SUBTILASE_HIS"/>
    <property type="match status" value="1"/>
</dbReference>
<proteinExistence type="inferred from homology"/>
<dbReference type="InterPro" id="IPR050131">
    <property type="entry name" value="Peptidase_S8_subtilisin-like"/>
</dbReference>
<dbReference type="Gene3D" id="3.50.30.30">
    <property type="match status" value="1"/>
</dbReference>
<evidence type="ECO:0000256" key="1">
    <source>
        <dbReference type="ARBA" id="ARBA00011073"/>
    </source>
</evidence>
<dbReference type="SUPFAM" id="SSF52743">
    <property type="entry name" value="Subtilisin-like"/>
    <property type="match status" value="1"/>
</dbReference>